<dbReference type="RefSeq" id="WP_407328165.1">
    <property type="nucleotide sequence ID" value="NZ_CP136865.1"/>
</dbReference>
<evidence type="ECO:0000313" key="2">
    <source>
        <dbReference type="Proteomes" id="UP001626549"/>
    </source>
</evidence>
<proteinExistence type="predicted"/>
<dbReference type="InterPro" id="IPR009486">
    <property type="entry name" value="Pur_nuclsid_perm"/>
</dbReference>
<sequence length="361" mass="39509">MSAVFLSVQRTLMGLFAIAGLLIAQTGGAQEGPIEIRVAVLVNFEVGEDTGDAPGEFQAWRERGLDNQPLDECFDLPYSTHAACVDRDRGLLVTFTGLTQDRAAASVMALGLDKRFDFSHSYWIIGGIAGIDPADGTLGSAVWANYVVNGDWAHEIDAREMPKDWKTGYFPFMTGEPYPQPRADDTGKVFALNRDLAGWAFKESAGVELFDNAAAQALRAEYKGYPEALAAPKIMRGDNLSASTFWHGKYLNEWANDWVGYWTEGDGEFVTTAVEDSGILEALRFLDGGGRVNFDRIMLLRTASNFSMQPPGMTAVDSLTRETEGFGGMLPAVENLWRVGSNVARALIENWEQRRSAPPGS</sequence>
<keyword evidence="2" id="KW-1185">Reference proteome</keyword>
<accession>A0ABZ0IGB0</accession>
<reference evidence="1 2" key="1">
    <citation type="submission" date="2023-10" db="EMBL/GenBank/DDBJ databases">
        <title>Two novel species belonging to the OM43/NOR5 clade.</title>
        <authorList>
            <person name="Park M."/>
        </authorList>
    </citation>
    <scope>NUCLEOTIDE SEQUENCE [LARGE SCALE GENOMIC DNA]</scope>
    <source>
        <strain evidence="1 2">IMCC45268</strain>
    </source>
</reference>
<organism evidence="1 2">
    <name type="scientific">Congregibacter brevis</name>
    <dbReference type="NCBI Taxonomy" id="3081201"/>
    <lineage>
        <taxon>Bacteria</taxon>
        <taxon>Pseudomonadati</taxon>
        <taxon>Pseudomonadota</taxon>
        <taxon>Gammaproteobacteria</taxon>
        <taxon>Cellvibrionales</taxon>
        <taxon>Halieaceae</taxon>
        <taxon>Congregibacter</taxon>
    </lineage>
</organism>
<dbReference type="Proteomes" id="UP001626549">
    <property type="component" value="Chromosome"/>
</dbReference>
<gene>
    <name evidence="1" type="ORF">R0137_02050</name>
</gene>
<dbReference type="Pfam" id="PF06516">
    <property type="entry name" value="NUP"/>
    <property type="match status" value="1"/>
</dbReference>
<dbReference type="EMBL" id="CP136865">
    <property type="protein sequence ID" value="WOJ97365.1"/>
    <property type="molecule type" value="Genomic_DNA"/>
</dbReference>
<dbReference type="PANTHER" id="PTHR38643">
    <property type="entry name" value="PURINE NUCLEOSIDE PERMEASE C285.05-RELATED"/>
    <property type="match status" value="1"/>
</dbReference>
<name>A0ABZ0IGB0_9GAMM</name>
<evidence type="ECO:0000313" key="1">
    <source>
        <dbReference type="EMBL" id="WOJ97365.1"/>
    </source>
</evidence>
<protein>
    <submittedName>
        <fullName evidence="1">Purine nucleoside permease</fullName>
    </submittedName>
</protein>
<dbReference type="PANTHER" id="PTHR38643:SF1">
    <property type="entry name" value="PURINE NUCLEOSIDE PERMEASE C285.05-RELATED"/>
    <property type="match status" value="1"/>
</dbReference>